<dbReference type="KEGG" id="tsph:KIH39_16230"/>
<dbReference type="AlphaFoldDB" id="A0A8E6ETT9"/>
<accession>A0A8E6ETT9</accession>
<dbReference type="Gene3D" id="3.90.550.10">
    <property type="entry name" value="Spore Coat Polysaccharide Biosynthesis Protein SpsA, Chain A"/>
    <property type="match status" value="1"/>
</dbReference>
<dbReference type="Pfam" id="PF13641">
    <property type="entry name" value="Glyco_tranf_2_3"/>
    <property type="match status" value="1"/>
</dbReference>
<dbReference type="CDD" id="cd04186">
    <property type="entry name" value="GT_2_like_c"/>
    <property type="match status" value="1"/>
</dbReference>
<gene>
    <name evidence="1" type="ORF">KIH39_16230</name>
</gene>
<name>A0A8E6ETT9_9BACT</name>
<proteinExistence type="predicted"/>
<evidence type="ECO:0000313" key="1">
    <source>
        <dbReference type="EMBL" id="QVL30397.1"/>
    </source>
</evidence>
<organism evidence="1 2">
    <name type="scientific">Telmatocola sphagniphila</name>
    <dbReference type="NCBI Taxonomy" id="1123043"/>
    <lineage>
        <taxon>Bacteria</taxon>
        <taxon>Pseudomonadati</taxon>
        <taxon>Planctomycetota</taxon>
        <taxon>Planctomycetia</taxon>
        <taxon>Gemmatales</taxon>
        <taxon>Gemmataceae</taxon>
    </lineage>
</organism>
<dbReference type="EMBL" id="CP074694">
    <property type="protein sequence ID" value="QVL30397.1"/>
    <property type="molecule type" value="Genomic_DNA"/>
</dbReference>
<keyword evidence="2" id="KW-1185">Reference proteome</keyword>
<dbReference type="RefSeq" id="WP_213494268.1">
    <property type="nucleotide sequence ID" value="NZ_CP074694.1"/>
</dbReference>
<protein>
    <submittedName>
        <fullName evidence="1">Glycosyltransferase family 2 protein</fullName>
    </submittedName>
</protein>
<sequence>MAAGHRLSERFSATGEAAPFRRRERHRGRASQQITRLSIIIVNFCQWQNTFELVEQLRQSNSFREGRADIVIADNHSPSDPLCDQLRSTEGVTIRQFARNLGFARAVNEACHLSRGHWVLLLNPDMRVEPGFLDRVEAEIRKMDKESNRIGVVGFRLRHGDGTRQASSGPFPTFMRTITGLFAPRALRKCKLNSARKPTHVPWVTGCCLLVRRECLQELQGFDEDYFLYYEDVDFCRRAKQADWNVMYNPRIEVTHFHPLHTREVPAPLRVMTRHALLMYSWKHWPRWQAILLCGMVWLEAKYRLYQKPSEQANQDLRQLFYFFINDDRIGLHDVIHENAGRLEDLAANNRL</sequence>
<dbReference type="PANTHER" id="PTHR43179">
    <property type="entry name" value="RHAMNOSYLTRANSFERASE WBBL"/>
    <property type="match status" value="1"/>
</dbReference>
<dbReference type="PANTHER" id="PTHR43179:SF7">
    <property type="entry name" value="RHAMNOSYLTRANSFERASE WBBL"/>
    <property type="match status" value="1"/>
</dbReference>
<reference evidence="1" key="1">
    <citation type="submission" date="2021-05" db="EMBL/GenBank/DDBJ databases">
        <title>Complete genome sequence of the cellulolytic planctomycete Telmatocola sphagniphila SP2T and characterization of the first cellulase from planctomycetes.</title>
        <authorList>
            <person name="Rakitin A.L."/>
            <person name="Beletsky A.V."/>
            <person name="Naumoff D.G."/>
            <person name="Kulichevskaya I.S."/>
            <person name="Mardanov A.V."/>
            <person name="Ravin N.V."/>
            <person name="Dedysh S.N."/>
        </authorList>
    </citation>
    <scope>NUCLEOTIDE SEQUENCE</scope>
    <source>
        <strain evidence="1">SP2T</strain>
    </source>
</reference>
<evidence type="ECO:0000313" key="2">
    <source>
        <dbReference type="Proteomes" id="UP000676194"/>
    </source>
</evidence>
<dbReference type="InterPro" id="IPR029044">
    <property type="entry name" value="Nucleotide-diphossugar_trans"/>
</dbReference>
<dbReference type="SUPFAM" id="SSF53448">
    <property type="entry name" value="Nucleotide-diphospho-sugar transferases"/>
    <property type="match status" value="1"/>
</dbReference>
<dbReference type="Proteomes" id="UP000676194">
    <property type="component" value="Chromosome"/>
</dbReference>